<dbReference type="PANTHER" id="PTHR23517">
    <property type="entry name" value="RESISTANCE PROTEIN MDTM, PUTATIVE-RELATED-RELATED"/>
    <property type="match status" value="1"/>
</dbReference>
<proteinExistence type="predicted"/>
<comment type="subcellular location">
    <subcellularLocation>
        <location evidence="1">Cell membrane</location>
        <topology evidence="1">Multi-pass membrane protein</topology>
    </subcellularLocation>
</comment>
<comment type="caution">
    <text evidence="9">The sequence shown here is derived from an EMBL/GenBank/DDBJ whole genome shotgun (WGS) entry which is preliminary data.</text>
</comment>
<feature type="transmembrane region" description="Helical" evidence="7">
    <location>
        <begin position="173"/>
        <end position="191"/>
    </location>
</feature>
<organism evidence="9 10">
    <name type="scientific">Nocardioides guangzhouensis</name>
    <dbReference type="NCBI Taxonomy" id="2497878"/>
    <lineage>
        <taxon>Bacteria</taxon>
        <taxon>Bacillati</taxon>
        <taxon>Actinomycetota</taxon>
        <taxon>Actinomycetes</taxon>
        <taxon>Propionibacteriales</taxon>
        <taxon>Nocardioidaceae</taxon>
        <taxon>Nocardioides</taxon>
    </lineage>
</organism>
<dbReference type="Gene3D" id="1.20.1250.20">
    <property type="entry name" value="MFS general substrate transporter like domains"/>
    <property type="match status" value="2"/>
</dbReference>
<accession>A0A4Q4ZH31</accession>
<feature type="transmembrane region" description="Helical" evidence="7">
    <location>
        <begin position="290"/>
        <end position="319"/>
    </location>
</feature>
<dbReference type="AlphaFoldDB" id="A0A4Q4ZH31"/>
<feature type="transmembrane region" description="Helical" evidence="7">
    <location>
        <begin position="221"/>
        <end position="238"/>
    </location>
</feature>
<reference evidence="9 10" key="1">
    <citation type="submission" date="2019-01" db="EMBL/GenBank/DDBJ databases">
        <title>Nocardioides guangzhouensis sp. nov., an actinobacterium isolated from soil.</title>
        <authorList>
            <person name="Fu Y."/>
            <person name="Cai Y."/>
            <person name="Lin Z."/>
            <person name="Chen P."/>
        </authorList>
    </citation>
    <scope>NUCLEOTIDE SEQUENCE [LARGE SCALE GENOMIC DNA]</scope>
    <source>
        <strain evidence="9 10">130</strain>
    </source>
</reference>
<feature type="transmembrane region" description="Helical" evidence="7">
    <location>
        <begin position="258"/>
        <end position="278"/>
    </location>
</feature>
<dbReference type="InterPro" id="IPR036259">
    <property type="entry name" value="MFS_trans_sf"/>
</dbReference>
<evidence type="ECO:0000256" key="3">
    <source>
        <dbReference type="ARBA" id="ARBA00022475"/>
    </source>
</evidence>
<dbReference type="InterPro" id="IPR050171">
    <property type="entry name" value="MFS_Transporters"/>
</dbReference>
<keyword evidence="5 7" id="KW-1133">Transmembrane helix</keyword>
<keyword evidence="2" id="KW-0813">Transport</keyword>
<keyword evidence="10" id="KW-1185">Reference proteome</keyword>
<evidence type="ECO:0000313" key="9">
    <source>
        <dbReference type="EMBL" id="RYP86654.1"/>
    </source>
</evidence>
<dbReference type="OrthoDB" id="3285241at2"/>
<dbReference type="EMBL" id="SDKM01000010">
    <property type="protein sequence ID" value="RYP86654.1"/>
    <property type="molecule type" value="Genomic_DNA"/>
</dbReference>
<dbReference type="Pfam" id="PF07690">
    <property type="entry name" value="MFS_1"/>
    <property type="match status" value="1"/>
</dbReference>
<feature type="transmembrane region" description="Helical" evidence="7">
    <location>
        <begin position="107"/>
        <end position="125"/>
    </location>
</feature>
<feature type="domain" description="Major facilitator superfamily (MFS) profile" evidence="8">
    <location>
        <begin position="18"/>
        <end position="398"/>
    </location>
</feature>
<dbReference type="PROSITE" id="PS50850">
    <property type="entry name" value="MFS"/>
    <property type="match status" value="1"/>
</dbReference>
<dbReference type="GO" id="GO:0005886">
    <property type="term" value="C:plasma membrane"/>
    <property type="evidence" value="ECO:0007669"/>
    <property type="project" value="UniProtKB-SubCell"/>
</dbReference>
<dbReference type="SUPFAM" id="SSF103473">
    <property type="entry name" value="MFS general substrate transporter"/>
    <property type="match status" value="1"/>
</dbReference>
<feature type="transmembrane region" description="Helical" evidence="7">
    <location>
        <begin position="84"/>
        <end position="101"/>
    </location>
</feature>
<feature type="transmembrane region" description="Helical" evidence="7">
    <location>
        <begin position="146"/>
        <end position="167"/>
    </location>
</feature>
<keyword evidence="4 7" id="KW-0812">Transmembrane</keyword>
<evidence type="ECO:0000256" key="5">
    <source>
        <dbReference type="ARBA" id="ARBA00022989"/>
    </source>
</evidence>
<dbReference type="InterPro" id="IPR011701">
    <property type="entry name" value="MFS"/>
</dbReference>
<evidence type="ECO:0000313" key="10">
    <source>
        <dbReference type="Proteomes" id="UP000295198"/>
    </source>
</evidence>
<sequence length="413" mass="41254">MGRVRTLGETGSSRLRDIAFAAYGPTVVSSVGYGAIIPVLALRARELGADVQLAALVVGLMGVGQLLTSLPAGALVARIGERRMLLVCGAVDVLAMAVAALTDSVPVLAGAVLVSGATWTGFLLARQGFIIEAVPAGHRARALSALGASARLGLLVGPLIGAGLIAWQGLTAVFVLGAAMSAAAALVALAMPDLGAESRHEQAAAGHASVLSVLLSHRHTLLTLGVAVVVIGASRSMRTTLLPLWADHIGLSAEATSLLFAAAGAVDIAFFLPGGWLLDHRGRAVVAVPVVLTVALGALAMPLATAAPALVAVALVIAAGNGLGSGIVMTLGADTAPVVGRSQFLGGWRLCGDIGGTSGPLAVSALASVLALPAACVVLGLVGLVGTGWVGYWTRRLDRDRVTTGVPEVAGVR</sequence>
<name>A0A4Q4ZH31_9ACTN</name>
<evidence type="ECO:0000256" key="6">
    <source>
        <dbReference type="ARBA" id="ARBA00023136"/>
    </source>
</evidence>
<keyword evidence="6 7" id="KW-0472">Membrane</keyword>
<evidence type="ECO:0000256" key="1">
    <source>
        <dbReference type="ARBA" id="ARBA00004651"/>
    </source>
</evidence>
<evidence type="ECO:0000256" key="7">
    <source>
        <dbReference type="SAM" id="Phobius"/>
    </source>
</evidence>
<feature type="transmembrane region" description="Helical" evidence="7">
    <location>
        <begin position="53"/>
        <end position="77"/>
    </location>
</feature>
<feature type="transmembrane region" description="Helical" evidence="7">
    <location>
        <begin position="370"/>
        <end position="392"/>
    </location>
</feature>
<evidence type="ECO:0000256" key="4">
    <source>
        <dbReference type="ARBA" id="ARBA00022692"/>
    </source>
</evidence>
<keyword evidence="3" id="KW-1003">Cell membrane</keyword>
<dbReference type="Proteomes" id="UP000295198">
    <property type="component" value="Unassembled WGS sequence"/>
</dbReference>
<gene>
    <name evidence="9" type="ORF">EKO23_08235</name>
</gene>
<dbReference type="GO" id="GO:0022857">
    <property type="term" value="F:transmembrane transporter activity"/>
    <property type="evidence" value="ECO:0007669"/>
    <property type="project" value="InterPro"/>
</dbReference>
<dbReference type="InterPro" id="IPR020846">
    <property type="entry name" value="MFS_dom"/>
</dbReference>
<feature type="transmembrane region" description="Helical" evidence="7">
    <location>
        <begin position="20"/>
        <end position="41"/>
    </location>
</feature>
<protein>
    <submittedName>
        <fullName evidence="9">MFS transporter</fullName>
    </submittedName>
</protein>
<evidence type="ECO:0000256" key="2">
    <source>
        <dbReference type="ARBA" id="ARBA00022448"/>
    </source>
</evidence>
<evidence type="ECO:0000259" key="8">
    <source>
        <dbReference type="PROSITE" id="PS50850"/>
    </source>
</evidence>